<name>A0ABU3DNB4_9RHOB</name>
<keyword evidence="4 9" id="KW-0997">Cell inner membrane</keyword>
<evidence type="ECO:0000256" key="4">
    <source>
        <dbReference type="ARBA" id="ARBA00022519"/>
    </source>
</evidence>
<evidence type="ECO:0000256" key="6">
    <source>
        <dbReference type="ARBA" id="ARBA00022989"/>
    </source>
</evidence>
<protein>
    <recommendedName>
        <fullName evidence="9">TRAP transporter small permease protein</fullName>
    </recommendedName>
</protein>
<evidence type="ECO:0000256" key="1">
    <source>
        <dbReference type="ARBA" id="ARBA00004429"/>
    </source>
</evidence>
<dbReference type="EMBL" id="JAVRHL010000006">
    <property type="protein sequence ID" value="MDT0684567.1"/>
    <property type="molecule type" value="Genomic_DNA"/>
</dbReference>
<organism evidence="11 12">
    <name type="scientific">Tropicimonas omnivorans</name>
    <dbReference type="NCBI Taxonomy" id="3075590"/>
    <lineage>
        <taxon>Bacteria</taxon>
        <taxon>Pseudomonadati</taxon>
        <taxon>Pseudomonadota</taxon>
        <taxon>Alphaproteobacteria</taxon>
        <taxon>Rhodobacterales</taxon>
        <taxon>Roseobacteraceae</taxon>
        <taxon>Tropicimonas</taxon>
    </lineage>
</organism>
<proteinExistence type="inferred from homology"/>
<reference evidence="11 12" key="1">
    <citation type="submission" date="2023-09" db="EMBL/GenBank/DDBJ databases">
        <authorList>
            <person name="Rey-Velasco X."/>
        </authorList>
    </citation>
    <scope>NUCLEOTIDE SEQUENCE [LARGE SCALE GENOMIC DNA]</scope>
    <source>
        <strain evidence="11 12">F158</strain>
    </source>
</reference>
<dbReference type="Pfam" id="PF04290">
    <property type="entry name" value="DctQ"/>
    <property type="match status" value="1"/>
</dbReference>
<feature type="transmembrane region" description="Helical" evidence="9">
    <location>
        <begin position="164"/>
        <end position="183"/>
    </location>
</feature>
<comment type="subunit">
    <text evidence="9">The complex comprises the extracytoplasmic solute receptor protein and the two transmembrane proteins.</text>
</comment>
<dbReference type="PANTHER" id="PTHR35011:SF2">
    <property type="entry name" value="2,3-DIKETO-L-GULONATE TRAP TRANSPORTER SMALL PERMEASE PROTEIN YIAM"/>
    <property type="match status" value="1"/>
</dbReference>
<dbReference type="InterPro" id="IPR007387">
    <property type="entry name" value="TRAP_DctQ"/>
</dbReference>
<comment type="function">
    <text evidence="9">Part of the tripartite ATP-independent periplasmic (TRAP) transport system.</text>
</comment>
<keyword evidence="7 9" id="KW-0472">Membrane</keyword>
<dbReference type="RefSeq" id="WP_311694188.1">
    <property type="nucleotide sequence ID" value="NZ_JAVRHL010000006.1"/>
</dbReference>
<comment type="subcellular location">
    <subcellularLocation>
        <location evidence="1 9">Cell inner membrane</location>
        <topology evidence="1 9">Multi-pass membrane protein</topology>
    </subcellularLocation>
</comment>
<keyword evidence="5 9" id="KW-0812">Transmembrane</keyword>
<keyword evidence="6 9" id="KW-1133">Transmembrane helix</keyword>
<feature type="transmembrane region" description="Helical" evidence="9">
    <location>
        <begin position="105"/>
        <end position="129"/>
    </location>
</feature>
<evidence type="ECO:0000256" key="2">
    <source>
        <dbReference type="ARBA" id="ARBA00022448"/>
    </source>
</evidence>
<evidence type="ECO:0000313" key="12">
    <source>
        <dbReference type="Proteomes" id="UP001265259"/>
    </source>
</evidence>
<dbReference type="Proteomes" id="UP001265259">
    <property type="component" value="Unassembled WGS sequence"/>
</dbReference>
<dbReference type="PANTHER" id="PTHR35011">
    <property type="entry name" value="2,3-DIKETO-L-GULONATE TRAP TRANSPORTER SMALL PERMEASE PROTEIN YIAM"/>
    <property type="match status" value="1"/>
</dbReference>
<evidence type="ECO:0000256" key="3">
    <source>
        <dbReference type="ARBA" id="ARBA00022475"/>
    </source>
</evidence>
<comment type="caution">
    <text evidence="11">The sequence shown here is derived from an EMBL/GenBank/DDBJ whole genome shotgun (WGS) entry which is preliminary data.</text>
</comment>
<evidence type="ECO:0000256" key="5">
    <source>
        <dbReference type="ARBA" id="ARBA00022692"/>
    </source>
</evidence>
<feature type="transmembrane region" description="Helical" evidence="9">
    <location>
        <begin position="33"/>
        <end position="54"/>
    </location>
</feature>
<evidence type="ECO:0000256" key="7">
    <source>
        <dbReference type="ARBA" id="ARBA00023136"/>
    </source>
</evidence>
<keyword evidence="3" id="KW-1003">Cell membrane</keyword>
<accession>A0ABU3DNB4</accession>
<evidence type="ECO:0000313" key="11">
    <source>
        <dbReference type="EMBL" id="MDT0684567.1"/>
    </source>
</evidence>
<dbReference type="InterPro" id="IPR055348">
    <property type="entry name" value="DctQ"/>
</dbReference>
<keyword evidence="2 9" id="KW-0813">Transport</keyword>
<evidence type="ECO:0000259" key="10">
    <source>
        <dbReference type="Pfam" id="PF04290"/>
    </source>
</evidence>
<comment type="similarity">
    <text evidence="8 9">Belongs to the TRAP transporter small permease family.</text>
</comment>
<evidence type="ECO:0000256" key="8">
    <source>
        <dbReference type="ARBA" id="ARBA00038436"/>
    </source>
</evidence>
<feature type="transmembrane region" description="Helical" evidence="9">
    <location>
        <begin position="66"/>
        <end position="84"/>
    </location>
</feature>
<gene>
    <name evidence="11" type="ORF">RM543_18010</name>
</gene>
<feature type="domain" description="Tripartite ATP-independent periplasmic transporters DctQ component" evidence="10">
    <location>
        <begin position="44"/>
        <end position="187"/>
    </location>
</feature>
<evidence type="ECO:0000256" key="9">
    <source>
        <dbReference type="RuleBase" id="RU369079"/>
    </source>
</evidence>
<keyword evidence="12" id="KW-1185">Reference proteome</keyword>
<sequence length="193" mass="21377">MSNADVESADAVAHERAPGLMARISAAVARLEAWLAGAAILGVFCLLLCNVISRALGAPLIWTDELAVYLMIVGAFLGASVGLEKRQHIAVTLMVDTFSERTRRLYALAVDLLLLGFFVVLGLMLWRWFDPLGLMRAESIQSFSLETFNFLYQEPTTTLGIRKVWFWFILPVFCITGALHILARFGRTGETPL</sequence>